<evidence type="ECO:0000313" key="2">
    <source>
        <dbReference type="EMBL" id="GAI24877.1"/>
    </source>
</evidence>
<dbReference type="EMBL" id="BARV01022865">
    <property type="protein sequence ID" value="GAI24877.1"/>
    <property type="molecule type" value="Genomic_DNA"/>
</dbReference>
<evidence type="ECO:0000256" key="1">
    <source>
        <dbReference type="SAM" id="MobiDB-lite"/>
    </source>
</evidence>
<dbReference type="AlphaFoldDB" id="X1LZS7"/>
<sequence length="270" mass="28962">MVATLVAAGVGGTFAGFVDTEISEDNFIQAGISDLLVNGMNDPIGPKIRFTHATPCTSLDFWIDLYNWGECQGGEVYMHFKDVESEEAGTKLHNDGEYVYDGKATVGGDIPDGYRVATGDEPYGAGVWSSEPEKIAEVGAGWVGQVYIPDDHSGLMGEDYASGISDHLDVKVTVPLKSDTGDELGNPDTGDGKGGPPDGNVDATEYTAWTDNGNRWEVIASLSGKLATIECTKNFLGFLGTQEMTFVHVDVHLQQIDDATWPDDADEQLK</sequence>
<organism evidence="2">
    <name type="scientific">marine sediment metagenome</name>
    <dbReference type="NCBI Taxonomy" id="412755"/>
    <lineage>
        <taxon>unclassified sequences</taxon>
        <taxon>metagenomes</taxon>
        <taxon>ecological metagenomes</taxon>
    </lineage>
</organism>
<protein>
    <submittedName>
        <fullName evidence="2">Uncharacterized protein</fullName>
    </submittedName>
</protein>
<accession>X1LZS7</accession>
<comment type="caution">
    <text evidence="2">The sequence shown here is derived from an EMBL/GenBank/DDBJ whole genome shotgun (WGS) entry which is preliminary data.</text>
</comment>
<gene>
    <name evidence="2" type="ORF">S06H3_37607</name>
</gene>
<feature type="region of interest" description="Disordered" evidence="1">
    <location>
        <begin position="177"/>
        <end position="202"/>
    </location>
</feature>
<feature type="non-terminal residue" evidence="2">
    <location>
        <position position="270"/>
    </location>
</feature>
<proteinExistence type="predicted"/>
<name>X1LZS7_9ZZZZ</name>
<reference evidence="2" key="1">
    <citation type="journal article" date="2014" name="Front. Microbiol.">
        <title>High frequency of phylogenetically diverse reductive dehalogenase-homologous genes in deep subseafloor sedimentary metagenomes.</title>
        <authorList>
            <person name="Kawai M."/>
            <person name="Futagami T."/>
            <person name="Toyoda A."/>
            <person name="Takaki Y."/>
            <person name="Nishi S."/>
            <person name="Hori S."/>
            <person name="Arai W."/>
            <person name="Tsubouchi T."/>
            <person name="Morono Y."/>
            <person name="Uchiyama I."/>
            <person name="Ito T."/>
            <person name="Fujiyama A."/>
            <person name="Inagaki F."/>
            <person name="Takami H."/>
        </authorList>
    </citation>
    <scope>NUCLEOTIDE SEQUENCE</scope>
    <source>
        <strain evidence="2">Expedition CK06-06</strain>
    </source>
</reference>